<keyword evidence="8" id="KW-1185">Reference proteome</keyword>
<dbReference type="InterPro" id="IPR000276">
    <property type="entry name" value="GPCR_Rhodpsn"/>
</dbReference>
<protein>
    <recommendedName>
        <fullName evidence="6">G-protein coupled receptors family 1 profile domain-containing protein</fullName>
    </recommendedName>
</protein>
<dbReference type="EMBL" id="JACVVK020000031">
    <property type="protein sequence ID" value="KAK7501467.1"/>
    <property type="molecule type" value="Genomic_DNA"/>
</dbReference>
<dbReference type="Pfam" id="PF00001">
    <property type="entry name" value="7tm_1"/>
    <property type="match status" value="1"/>
</dbReference>
<evidence type="ECO:0000256" key="4">
    <source>
        <dbReference type="ARBA" id="ARBA00023136"/>
    </source>
</evidence>
<feature type="transmembrane region" description="Helical" evidence="5">
    <location>
        <begin position="193"/>
        <end position="215"/>
    </location>
</feature>
<dbReference type="PROSITE" id="PS50262">
    <property type="entry name" value="G_PROTEIN_RECEP_F1_2"/>
    <property type="match status" value="1"/>
</dbReference>
<evidence type="ECO:0000256" key="1">
    <source>
        <dbReference type="ARBA" id="ARBA00004370"/>
    </source>
</evidence>
<name>A0ABD0LPU5_9CAEN</name>
<evidence type="ECO:0000313" key="7">
    <source>
        <dbReference type="EMBL" id="KAK7501467.1"/>
    </source>
</evidence>
<evidence type="ECO:0000256" key="3">
    <source>
        <dbReference type="ARBA" id="ARBA00022989"/>
    </source>
</evidence>
<dbReference type="GO" id="GO:0016020">
    <property type="term" value="C:membrane"/>
    <property type="evidence" value="ECO:0007669"/>
    <property type="project" value="UniProtKB-SubCell"/>
</dbReference>
<keyword evidence="4 5" id="KW-0472">Membrane</keyword>
<dbReference type="AlphaFoldDB" id="A0ABD0LPU5"/>
<feature type="transmembrane region" description="Helical" evidence="5">
    <location>
        <begin position="139"/>
        <end position="159"/>
    </location>
</feature>
<dbReference type="Proteomes" id="UP001519460">
    <property type="component" value="Unassembled WGS sequence"/>
</dbReference>
<feature type="transmembrane region" description="Helical" evidence="5">
    <location>
        <begin position="23"/>
        <end position="43"/>
    </location>
</feature>
<proteinExistence type="predicted"/>
<dbReference type="PANTHER" id="PTHR46641:SF25">
    <property type="entry name" value="CNMAMIDE RECEPTOR-RELATED"/>
    <property type="match status" value="1"/>
</dbReference>
<feature type="transmembrane region" description="Helical" evidence="5">
    <location>
        <begin position="236"/>
        <end position="262"/>
    </location>
</feature>
<dbReference type="PRINTS" id="PR00237">
    <property type="entry name" value="GPCRRHODOPSN"/>
</dbReference>
<comment type="subcellular location">
    <subcellularLocation>
        <location evidence="1">Membrane</location>
    </subcellularLocation>
</comment>
<reference evidence="7 8" key="1">
    <citation type="journal article" date="2023" name="Sci. Data">
        <title>Genome assembly of the Korean intertidal mud-creeper Batillaria attramentaria.</title>
        <authorList>
            <person name="Patra A.K."/>
            <person name="Ho P.T."/>
            <person name="Jun S."/>
            <person name="Lee S.J."/>
            <person name="Kim Y."/>
            <person name="Won Y.J."/>
        </authorList>
    </citation>
    <scope>NUCLEOTIDE SEQUENCE [LARGE SCALE GENOMIC DNA]</scope>
    <source>
        <strain evidence="7">Wonlab-2016</strain>
    </source>
</reference>
<keyword evidence="2 5" id="KW-0812">Transmembrane</keyword>
<dbReference type="PANTHER" id="PTHR46641">
    <property type="entry name" value="FMRFAMIDE RECEPTOR-RELATED"/>
    <property type="match status" value="1"/>
</dbReference>
<organism evidence="7 8">
    <name type="scientific">Batillaria attramentaria</name>
    <dbReference type="NCBI Taxonomy" id="370345"/>
    <lineage>
        <taxon>Eukaryota</taxon>
        <taxon>Metazoa</taxon>
        <taxon>Spiralia</taxon>
        <taxon>Lophotrochozoa</taxon>
        <taxon>Mollusca</taxon>
        <taxon>Gastropoda</taxon>
        <taxon>Caenogastropoda</taxon>
        <taxon>Sorbeoconcha</taxon>
        <taxon>Cerithioidea</taxon>
        <taxon>Batillariidae</taxon>
        <taxon>Batillaria</taxon>
    </lineage>
</organism>
<accession>A0ABD0LPU5</accession>
<evidence type="ECO:0000259" key="6">
    <source>
        <dbReference type="PROSITE" id="PS50262"/>
    </source>
</evidence>
<sequence>MNASAADRQNYAEYRIECAVGRFVPPIILVFGTFGNVMAIIIMRRKEFWSRKSAMPVLITALSVCDTVLLYTGLLRFLISGLFNVDIRQAHFIMCKIHTWTVYATTFTDAWILAAMTIERTLSVVKPLKVHVIFTRRRAHYIVAGITLFFFAICAHILYGFDIRVNKQGATRCMARDEDYDKFFLGAWAWFDLTMYCLIPATVLITGNTVIIWRVKVSTRVSVSSGNTQHIHKQKIAFLSKALLLLSLVFLLSTLPISVMNVMELTLRQQLTDPKNKARISLVWKVTLIMMYMNNAVNFYMFCLSGSVFRRELKAVLTCKAEPETIAPQMPSKQRFTKTCTEGV</sequence>
<dbReference type="InterPro" id="IPR052954">
    <property type="entry name" value="GPCR-Ligand_Int"/>
</dbReference>
<evidence type="ECO:0000313" key="8">
    <source>
        <dbReference type="Proteomes" id="UP001519460"/>
    </source>
</evidence>
<comment type="caution">
    <text evidence="7">The sequence shown here is derived from an EMBL/GenBank/DDBJ whole genome shotgun (WGS) entry which is preliminary data.</text>
</comment>
<evidence type="ECO:0000256" key="2">
    <source>
        <dbReference type="ARBA" id="ARBA00022692"/>
    </source>
</evidence>
<dbReference type="InterPro" id="IPR017452">
    <property type="entry name" value="GPCR_Rhodpsn_7TM"/>
</dbReference>
<feature type="domain" description="G-protein coupled receptors family 1 profile" evidence="6">
    <location>
        <begin position="35"/>
        <end position="302"/>
    </location>
</feature>
<gene>
    <name evidence="7" type="ORF">BaRGS_00007271</name>
</gene>
<evidence type="ECO:0000256" key="5">
    <source>
        <dbReference type="SAM" id="Phobius"/>
    </source>
</evidence>
<keyword evidence="3 5" id="KW-1133">Transmembrane helix</keyword>
<dbReference type="SUPFAM" id="SSF81321">
    <property type="entry name" value="Family A G protein-coupled receptor-like"/>
    <property type="match status" value="1"/>
</dbReference>
<feature type="transmembrane region" description="Helical" evidence="5">
    <location>
        <begin position="55"/>
        <end position="79"/>
    </location>
</feature>
<feature type="transmembrane region" description="Helical" evidence="5">
    <location>
        <begin position="282"/>
        <end position="304"/>
    </location>
</feature>
<dbReference type="Gene3D" id="1.20.1070.10">
    <property type="entry name" value="Rhodopsin 7-helix transmembrane proteins"/>
    <property type="match status" value="1"/>
</dbReference>